<dbReference type="InterPro" id="IPR038732">
    <property type="entry name" value="HpyO/CreE_NAD-binding"/>
</dbReference>
<evidence type="ECO:0000313" key="3">
    <source>
        <dbReference type="Proteomes" id="UP000321058"/>
    </source>
</evidence>
<dbReference type="Proteomes" id="UP000321058">
    <property type="component" value="Unassembled WGS sequence"/>
</dbReference>
<reference evidence="2 3" key="1">
    <citation type="submission" date="2019-07" db="EMBL/GenBank/DDBJ databases">
        <title>Whole genome shotgun sequence of Reyranella soli NBRC 108950.</title>
        <authorList>
            <person name="Hosoyama A."/>
            <person name="Uohara A."/>
            <person name="Ohji S."/>
            <person name="Ichikawa N."/>
        </authorList>
    </citation>
    <scope>NUCLEOTIDE SEQUENCE [LARGE SCALE GENOMIC DNA]</scope>
    <source>
        <strain evidence="2 3">NBRC 108950</strain>
    </source>
</reference>
<dbReference type="InterPro" id="IPR036188">
    <property type="entry name" value="FAD/NAD-bd_sf"/>
</dbReference>
<dbReference type="OrthoDB" id="8671611at2"/>
<feature type="domain" description="FAD-dependent urate hydroxylase HpyO/Asp monooxygenase CreE-like FAD/NAD(P)-binding" evidence="1">
    <location>
        <begin position="44"/>
        <end position="188"/>
    </location>
</feature>
<protein>
    <submittedName>
        <fullName evidence="2">Oxidoreductase</fullName>
    </submittedName>
</protein>
<gene>
    <name evidence="2" type="ORF">RSO01_34150</name>
</gene>
<proteinExistence type="predicted"/>
<keyword evidence="3" id="KW-1185">Reference proteome</keyword>
<dbReference type="RefSeq" id="WP_147150320.1">
    <property type="nucleotide sequence ID" value="NZ_BKAJ01000059.1"/>
</dbReference>
<name>A0A512NBC9_9HYPH</name>
<comment type="caution">
    <text evidence="2">The sequence shown here is derived from an EMBL/GenBank/DDBJ whole genome shotgun (WGS) entry which is preliminary data.</text>
</comment>
<organism evidence="2 3">
    <name type="scientific">Reyranella soli</name>
    <dbReference type="NCBI Taxonomy" id="1230389"/>
    <lineage>
        <taxon>Bacteria</taxon>
        <taxon>Pseudomonadati</taxon>
        <taxon>Pseudomonadota</taxon>
        <taxon>Alphaproteobacteria</taxon>
        <taxon>Hyphomicrobiales</taxon>
        <taxon>Reyranellaceae</taxon>
        <taxon>Reyranella</taxon>
    </lineage>
</organism>
<evidence type="ECO:0000259" key="1">
    <source>
        <dbReference type="Pfam" id="PF13454"/>
    </source>
</evidence>
<dbReference type="SUPFAM" id="SSF51905">
    <property type="entry name" value="FAD/NAD(P)-binding domain"/>
    <property type="match status" value="1"/>
</dbReference>
<sequence length="477" mass="52790">MPQSDGLPALEAQIARDLELTAHPHAEWMVPRLHGGKPALDVLIVGAGQSGIVTAFGLMRDRVSNILVIDRAPEGKEGPWTTFARMPTLRSPKLQTGPDLGIPSLTFQAWYEAQHGAKAFADMNLIPSVDWHDYLAWYRRLLRIPVRNDVAATAINPGRLDDGGPCLLVTLSTGEVLATRKLVLATGQDGTGEWWMPDFVRALPADRRAHTCQTDIDFARLKGKTVALLGGGASAMDNAAVALEHGATVDLFCRRQPTGVQRYRWLTFAGFLRHMSDVPDLWRWRIMGNIMRAREGFPPDTYTRVMAFPDAFTMHTERGWTDARMEGDRVRIETSRGPFHADFVICGTGIRQDVRLRPELAPFADKIALWSDRFTPPPGEEDPLLAAHPYFGPNYEFLEKTPGEAPWLADIHHFGIGSTLSFGVSGSSINGMNAAVPKLVAGITRGLFTGDLPRHWQSLLAYDTKLLELDWSKIKTG</sequence>
<accession>A0A512NBC9</accession>
<dbReference type="AlphaFoldDB" id="A0A512NBC9"/>
<dbReference type="Gene3D" id="3.50.50.60">
    <property type="entry name" value="FAD/NAD(P)-binding domain"/>
    <property type="match status" value="1"/>
</dbReference>
<dbReference type="Pfam" id="PF13454">
    <property type="entry name" value="NAD_binding_9"/>
    <property type="match status" value="1"/>
</dbReference>
<evidence type="ECO:0000313" key="2">
    <source>
        <dbReference type="EMBL" id="GEP56249.1"/>
    </source>
</evidence>
<dbReference type="EMBL" id="BKAJ01000059">
    <property type="protein sequence ID" value="GEP56249.1"/>
    <property type="molecule type" value="Genomic_DNA"/>
</dbReference>